<dbReference type="Pfam" id="PF14119">
    <property type="entry name" value="DUF4288"/>
    <property type="match status" value="1"/>
</dbReference>
<evidence type="ECO:0000313" key="1">
    <source>
        <dbReference type="EMBL" id="MFC4078303.1"/>
    </source>
</evidence>
<organism evidence="1 2">
    <name type="scientific">Salinithrix halophila</name>
    <dbReference type="NCBI Taxonomy" id="1485204"/>
    <lineage>
        <taxon>Bacteria</taxon>
        <taxon>Bacillati</taxon>
        <taxon>Bacillota</taxon>
        <taxon>Bacilli</taxon>
        <taxon>Bacillales</taxon>
        <taxon>Thermoactinomycetaceae</taxon>
        <taxon>Salinithrix</taxon>
    </lineage>
</organism>
<dbReference type="Proteomes" id="UP001595843">
    <property type="component" value="Unassembled WGS sequence"/>
</dbReference>
<gene>
    <name evidence="1" type="ORF">ACFOUO_16010</name>
</gene>
<dbReference type="RefSeq" id="WP_380706116.1">
    <property type="nucleotide sequence ID" value="NZ_JBHSAP010000018.1"/>
</dbReference>
<dbReference type="InterPro" id="IPR025630">
    <property type="entry name" value="DUF4288"/>
</dbReference>
<name>A0ABV8JIC4_9BACL</name>
<comment type="caution">
    <text evidence="1">The sequence shown here is derived from an EMBL/GenBank/DDBJ whole genome shotgun (WGS) entry which is preliminary data.</text>
</comment>
<protein>
    <submittedName>
        <fullName evidence="1">DUF4288 domain-containing protein</fullName>
    </submittedName>
</protein>
<reference evidence="2" key="1">
    <citation type="journal article" date="2019" name="Int. J. Syst. Evol. Microbiol.">
        <title>The Global Catalogue of Microorganisms (GCM) 10K type strain sequencing project: providing services to taxonomists for standard genome sequencing and annotation.</title>
        <authorList>
            <consortium name="The Broad Institute Genomics Platform"/>
            <consortium name="The Broad Institute Genome Sequencing Center for Infectious Disease"/>
            <person name="Wu L."/>
            <person name="Ma J."/>
        </authorList>
    </citation>
    <scope>NUCLEOTIDE SEQUENCE [LARGE SCALE GENOMIC DNA]</scope>
    <source>
        <strain evidence="2">IBRC-M 10813</strain>
    </source>
</reference>
<proteinExistence type="predicted"/>
<keyword evidence="2" id="KW-1185">Reference proteome</keyword>
<evidence type="ECO:0000313" key="2">
    <source>
        <dbReference type="Proteomes" id="UP001595843"/>
    </source>
</evidence>
<dbReference type="EMBL" id="JBHSAP010000018">
    <property type="protein sequence ID" value="MFC4078303.1"/>
    <property type="molecule type" value="Genomic_DNA"/>
</dbReference>
<accession>A0ABV8JIC4</accession>
<sequence>MDKETKTHWYEVKVLFESIHTGEPLPDNMDEHDSDPDLKLYEESILLVRAGHIDSACKIAEEKAKEEEIEYLNAYGECVKKKYMSTVDAFELFDSEIVSGVEVYSRFIHAKKGDTASEIIKRYYPEVLDNGKSE</sequence>